<dbReference type="GO" id="GO:0051301">
    <property type="term" value="P:cell division"/>
    <property type="evidence" value="ECO:0007669"/>
    <property type="project" value="UniProtKB-KW"/>
</dbReference>
<comment type="subcellular location">
    <subcellularLocation>
        <location evidence="1">Cell membrane</location>
        <topology evidence="1">Peripheral membrane protein</topology>
        <orientation evidence="1">Cytoplasmic side</orientation>
    </subcellularLocation>
</comment>
<dbReference type="PANTHER" id="PTHR31083">
    <property type="entry name" value="UPSTREAM OF FLC PROTEIN (DUF966)"/>
    <property type="match status" value="1"/>
</dbReference>
<organism evidence="10 11">
    <name type="scientific">Dioscorea cayennensis subsp. rotundata</name>
    <name type="common">White Guinea yam</name>
    <name type="synonym">Dioscorea rotundata</name>
    <dbReference type="NCBI Taxonomy" id="55577"/>
    <lineage>
        <taxon>Eukaryota</taxon>
        <taxon>Viridiplantae</taxon>
        <taxon>Streptophyta</taxon>
        <taxon>Embryophyta</taxon>
        <taxon>Tracheophyta</taxon>
        <taxon>Spermatophyta</taxon>
        <taxon>Magnoliopsida</taxon>
        <taxon>Liliopsida</taxon>
        <taxon>Dioscoreales</taxon>
        <taxon>Dioscoreaceae</taxon>
        <taxon>Dioscorea</taxon>
    </lineage>
</organism>
<accession>A0AB40AYZ1</accession>
<dbReference type="GO" id="GO:0005886">
    <property type="term" value="C:plasma membrane"/>
    <property type="evidence" value="ECO:0007669"/>
    <property type="project" value="UniProtKB-SubCell"/>
</dbReference>
<proteinExistence type="inferred from homology"/>
<dbReference type="InterPro" id="IPR048351">
    <property type="entry name" value="SOK_DIX"/>
</dbReference>
<evidence type="ECO:0000313" key="11">
    <source>
        <dbReference type="RefSeq" id="XP_039119748.1"/>
    </source>
</evidence>
<feature type="compositionally biased region" description="Basic and acidic residues" evidence="8">
    <location>
        <begin position="259"/>
        <end position="270"/>
    </location>
</feature>
<dbReference type="Pfam" id="PF06136">
    <property type="entry name" value="SOK"/>
    <property type="match status" value="1"/>
</dbReference>
<dbReference type="PANTHER" id="PTHR31083:SF5">
    <property type="entry name" value="PROTEIN SOSEKI 1"/>
    <property type="match status" value="1"/>
</dbReference>
<keyword evidence="3" id="KW-1003">Cell membrane</keyword>
<dbReference type="Proteomes" id="UP001515500">
    <property type="component" value="Unplaced"/>
</dbReference>
<dbReference type="GO" id="GO:0051258">
    <property type="term" value="P:protein polymerization"/>
    <property type="evidence" value="ECO:0007669"/>
    <property type="project" value="UniProtKB-ARBA"/>
</dbReference>
<evidence type="ECO:0000256" key="4">
    <source>
        <dbReference type="ARBA" id="ARBA00022618"/>
    </source>
</evidence>
<dbReference type="AlphaFoldDB" id="A0AB40AYZ1"/>
<gene>
    <name evidence="11" type="primary">LOC120256042</name>
</gene>
<keyword evidence="4" id="KW-0132">Cell division</keyword>
<keyword evidence="5" id="KW-0472">Membrane</keyword>
<sequence>MEAMKGRGEVRKVNVVYFISREGKVEHPHLIRVHQFRGHGVHLRDVKRWLSALRGDGMPDSFSWSYKRKYKSEYVWQDLTEDDLITPISDNEYILKGSELIMRFDQQARIQKFNTSLSSGKIVDPFGTISNSPESGVSSVISSAPLPLSQDTSDESSIISIVSKKYEKDVLNTENEIVNDNKNMEHIPQDYIRNFRTRSCNKNNSHNSSQKASRVLRNLMHCGTVDISDSTLRPVKPPVTGQQVSIEVLSQRRSLGGDARYHEQKQRDNSSHSFSYARKKSSTSESQRRSYRPVVEPKCSQCGKKFKPEKLHIHMNSCKVLREKKRTWKRIQLEQRNGEKKL</sequence>
<keyword evidence="6" id="KW-0131">Cell cycle</keyword>
<dbReference type="InterPro" id="IPR010369">
    <property type="entry name" value="SOK"/>
</dbReference>
<comment type="similarity">
    <text evidence="7">Belongs to the SOSEKI family.</text>
</comment>
<protein>
    <submittedName>
        <fullName evidence="11">Uncharacterized protein LOC120256042</fullName>
    </submittedName>
</protein>
<evidence type="ECO:0000256" key="2">
    <source>
        <dbReference type="ARBA" id="ARBA00022473"/>
    </source>
</evidence>
<keyword evidence="10" id="KW-1185">Reference proteome</keyword>
<dbReference type="RefSeq" id="XP_039119748.1">
    <property type="nucleotide sequence ID" value="XM_039263814.1"/>
</dbReference>
<evidence type="ECO:0000256" key="3">
    <source>
        <dbReference type="ARBA" id="ARBA00022475"/>
    </source>
</evidence>
<evidence type="ECO:0000256" key="5">
    <source>
        <dbReference type="ARBA" id="ARBA00023136"/>
    </source>
</evidence>
<feature type="region of interest" description="Disordered" evidence="8">
    <location>
        <begin position="255"/>
        <end position="294"/>
    </location>
</feature>
<evidence type="ECO:0000256" key="1">
    <source>
        <dbReference type="ARBA" id="ARBA00004413"/>
    </source>
</evidence>
<reference evidence="11" key="1">
    <citation type="submission" date="2025-08" db="UniProtKB">
        <authorList>
            <consortium name="RefSeq"/>
        </authorList>
    </citation>
    <scope>IDENTIFICATION</scope>
</reference>
<feature type="domain" description="SOSEKI DIX-like" evidence="9">
    <location>
        <begin position="13"/>
        <end position="101"/>
    </location>
</feature>
<evidence type="ECO:0000256" key="7">
    <source>
        <dbReference type="ARBA" id="ARBA00024211"/>
    </source>
</evidence>
<dbReference type="GeneID" id="120256042"/>
<evidence type="ECO:0000256" key="6">
    <source>
        <dbReference type="ARBA" id="ARBA00023306"/>
    </source>
</evidence>
<evidence type="ECO:0000313" key="10">
    <source>
        <dbReference type="Proteomes" id="UP001515500"/>
    </source>
</evidence>
<name>A0AB40AYZ1_DIOCR</name>
<evidence type="ECO:0000256" key="8">
    <source>
        <dbReference type="SAM" id="MobiDB-lite"/>
    </source>
</evidence>
<keyword evidence="2" id="KW-0217">Developmental protein</keyword>
<evidence type="ECO:0000259" key="9">
    <source>
        <dbReference type="Pfam" id="PF06136"/>
    </source>
</evidence>